<dbReference type="SUPFAM" id="SSF52768">
    <property type="entry name" value="Arginase/deacetylase"/>
    <property type="match status" value="1"/>
</dbReference>
<dbReference type="AlphaFoldDB" id="A0A419W947"/>
<dbReference type="EMBL" id="RAPN01000001">
    <property type="protein sequence ID" value="RKD91960.1"/>
    <property type="molecule type" value="Genomic_DNA"/>
</dbReference>
<dbReference type="PANTHER" id="PTHR11358">
    <property type="entry name" value="ARGINASE/AGMATINASE"/>
    <property type="match status" value="1"/>
</dbReference>
<dbReference type="OrthoDB" id="931936at2"/>
<organism evidence="4 5">
    <name type="scientific">Mangrovibacterium diazotrophicum</name>
    <dbReference type="NCBI Taxonomy" id="1261403"/>
    <lineage>
        <taxon>Bacteria</taxon>
        <taxon>Pseudomonadati</taxon>
        <taxon>Bacteroidota</taxon>
        <taxon>Bacteroidia</taxon>
        <taxon>Marinilabiliales</taxon>
        <taxon>Prolixibacteraceae</taxon>
        <taxon>Mangrovibacterium</taxon>
    </lineage>
</organism>
<dbReference type="Pfam" id="PF00491">
    <property type="entry name" value="Arginase"/>
    <property type="match status" value="1"/>
</dbReference>
<keyword evidence="1" id="KW-0479">Metal-binding</keyword>
<proteinExistence type="inferred from homology"/>
<reference evidence="4 5" key="1">
    <citation type="submission" date="2018-09" db="EMBL/GenBank/DDBJ databases">
        <title>Genomic Encyclopedia of Archaeal and Bacterial Type Strains, Phase II (KMG-II): from individual species to whole genera.</title>
        <authorList>
            <person name="Goeker M."/>
        </authorList>
    </citation>
    <scope>NUCLEOTIDE SEQUENCE [LARGE SCALE GENOMIC DNA]</scope>
    <source>
        <strain evidence="4 5">DSM 27148</strain>
    </source>
</reference>
<gene>
    <name evidence="4" type="ORF">BC643_2329</name>
</gene>
<keyword evidence="2" id="KW-0378">Hydrolase</keyword>
<accession>A0A419W947</accession>
<dbReference type="GO" id="GO:0033389">
    <property type="term" value="P:putrescine biosynthetic process from arginine, via agmatine"/>
    <property type="evidence" value="ECO:0007669"/>
    <property type="project" value="TreeGrafter"/>
</dbReference>
<dbReference type="InterPro" id="IPR006035">
    <property type="entry name" value="Ureohydrolase"/>
</dbReference>
<evidence type="ECO:0000313" key="5">
    <source>
        <dbReference type="Proteomes" id="UP000283387"/>
    </source>
</evidence>
<sequence length="384" mass="44323">MNLQDYLKPVDFSGFTLPQWVQKKYALGTLLEKNSEKLAVDKAKIVLIGVEEDRNSVREGASLAPNKIREYLYALNRIAPRFKMLDLGNLIVGKSAADTYFALKDVCQYFMEQGIGVVIMGGSQDLTFGISKAFEDQFFNLVTVDPKLDFYKGAKTINSENYLNFVFEKHPNLFSHVTLGYQNYYTDALELTHATDINSDHKRLGQIRYNMAEVEPYMRGADIFSFDLNSVRQIEAPGQYFGSPNGVYAEEACQIAHYAGMADQMKVAGFFNLIPSLDRDDLSSKLMAQIIWHYVEGFYFKVVEDPANKPHEFSEFIIEMDDVDLPLTFYQSRKTGRWWMKVYNQNDDTDHVFPCSQEDYDLAARYEIPDRWWRNIRKLNQLAK</sequence>
<evidence type="ECO:0000256" key="1">
    <source>
        <dbReference type="ARBA" id="ARBA00022723"/>
    </source>
</evidence>
<evidence type="ECO:0000256" key="3">
    <source>
        <dbReference type="PROSITE-ProRule" id="PRU00742"/>
    </source>
</evidence>
<dbReference type="PROSITE" id="PS51409">
    <property type="entry name" value="ARGINASE_2"/>
    <property type="match status" value="1"/>
</dbReference>
<comment type="caution">
    <text evidence="4">The sequence shown here is derived from an EMBL/GenBank/DDBJ whole genome shotgun (WGS) entry which is preliminary data.</text>
</comment>
<dbReference type="GO" id="GO:0046872">
    <property type="term" value="F:metal ion binding"/>
    <property type="evidence" value="ECO:0007669"/>
    <property type="project" value="UniProtKB-KW"/>
</dbReference>
<evidence type="ECO:0000313" key="4">
    <source>
        <dbReference type="EMBL" id="RKD91960.1"/>
    </source>
</evidence>
<name>A0A419W947_9BACT</name>
<dbReference type="PANTHER" id="PTHR11358:SF26">
    <property type="entry name" value="GUANIDINO ACID HYDROLASE, MITOCHONDRIAL"/>
    <property type="match status" value="1"/>
</dbReference>
<dbReference type="Gene3D" id="3.40.800.10">
    <property type="entry name" value="Ureohydrolase domain"/>
    <property type="match status" value="1"/>
</dbReference>
<dbReference type="GO" id="GO:0008783">
    <property type="term" value="F:agmatinase activity"/>
    <property type="evidence" value="ECO:0007669"/>
    <property type="project" value="TreeGrafter"/>
</dbReference>
<dbReference type="RefSeq" id="WP_120273216.1">
    <property type="nucleotide sequence ID" value="NZ_RAPN01000001.1"/>
</dbReference>
<dbReference type="InterPro" id="IPR023696">
    <property type="entry name" value="Ureohydrolase_dom_sf"/>
</dbReference>
<keyword evidence="5" id="KW-1185">Reference proteome</keyword>
<evidence type="ECO:0000256" key="2">
    <source>
        <dbReference type="ARBA" id="ARBA00022801"/>
    </source>
</evidence>
<comment type="similarity">
    <text evidence="3">Belongs to the arginase family.</text>
</comment>
<protein>
    <submittedName>
        <fullName evidence="4">Arginase family enzyme</fullName>
    </submittedName>
</protein>
<dbReference type="Proteomes" id="UP000283387">
    <property type="component" value="Unassembled WGS sequence"/>
</dbReference>